<dbReference type="EMBL" id="FMIK01000014">
    <property type="protein sequence ID" value="SCL83854.1"/>
    <property type="molecule type" value="Genomic_DNA"/>
</dbReference>
<feature type="transmembrane region" description="Helical" evidence="1">
    <location>
        <begin position="37"/>
        <end position="57"/>
    </location>
</feature>
<sequence>MDGFEVFYIIGAMTIVIVFTVSFLLKKLFPAKSFDIIFALVVILLCIAFLLVTIFVIGSWEGLGYGIACFFILLGTLIGMIAHQFFKLFRNTSV</sequence>
<dbReference type="GeneID" id="33895732"/>
<protein>
    <recommendedName>
        <fullName evidence="4">YesK-like protein</fullName>
    </recommendedName>
</protein>
<dbReference type="Proteomes" id="UP000242164">
    <property type="component" value="Unassembled WGS sequence"/>
</dbReference>
<keyword evidence="1" id="KW-0812">Transmembrane</keyword>
<evidence type="ECO:0000313" key="3">
    <source>
        <dbReference type="Proteomes" id="UP000242164"/>
    </source>
</evidence>
<dbReference type="RefSeq" id="WP_011983496.1">
    <property type="nucleotide sequence ID" value="NZ_CP024096.1"/>
</dbReference>
<name>A0AAX2CC74_9BACI</name>
<accession>A0AAX2CC74</accession>
<feature type="transmembrane region" description="Helical" evidence="1">
    <location>
        <begin position="6"/>
        <end position="25"/>
    </location>
</feature>
<evidence type="ECO:0008006" key="4">
    <source>
        <dbReference type="Google" id="ProtNLM"/>
    </source>
</evidence>
<evidence type="ECO:0000256" key="1">
    <source>
        <dbReference type="SAM" id="Phobius"/>
    </source>
</evidence>
<gene>
    <name evidence="2" type="ORF">BCB44BAC_00438</name>
</gene>
<keyword evidence="1" id="KW-1133">Transmembrane helix</keyword>
<reference evidence="2 3" key="1">
    <citation type="submission" date="2016-08" db="EMBL/GenBank/DDBJ databases">
        <authorList>
            <person name="Loux V."/>
            <person name="Rue O."/>
        </authorList>
    </citation>
    <scope>NUCLEOTIDE SEQUENCE [LARGE SCALE GENOMIC DNA]</scope>
    <source>
        <strain evidence="2 3">AFSSA_08CEB44bac</strain>
    </source>
</reference>
<feature type="transmembrane region" description="Helical" evidence="1">
    <location>
        <begin position="63"/>
        <end position="82"/>
    </location>
</feature>
<dbReference type="AlphaFoldDB" id="A0AAX2CC74"/>
<proteinExistence type="predicted"/>
<organism evidence="2 3">
    <name type="scientific">Bacillus cytotoxicus</name>
    <dbReference type="NCBI Taxonomy" id="580165"/>
    <lineage>
        <taxon>Bacteria</taxon>
        <taxon>Bacillati</taxon>
        <taxon>Bacillota</taxon>
        <taxon>Bacilli</taxon>
        <taxon>Bacillales</taxon>
        <taxon>Bacillaceae</taxon>
        <taxon>Bacillus</taxon>
        <taxon>Bacillus cereus group</taxon>
    </lineage>
</organism>
<dbReference type="Pfam" id="PF14150">
    <property type="entry name" value="YesK"/>
    <property type="match status" value="1"/>
</dbReference>
<evidence type="ECO:0000313" key="2">
    <source>
        <dbReference type="EMBL" id="SCL83854.1"/>
    </source>
</evidence>
<keyword evidence="1" id="KW-0472">Membrane</keyword>
<comment type="caution">
    <text evidence="2">The sequence shown here is derived from an EMBL/GenBank/DDBJ whole genome shotgun (WGS) entry which is preliminary data.</text>
</comment>
<dbReference type="InterPro" id="IPR025434">
    <property type="entry name" value="YesK-like"/>
</dbReference>